<dbReference type="GO" id="GO:0070063">
    <property type="term" value="F:RNA polymerase binding"/>
    <property type="evidence" value="ECO:0007669"/>
    <property type="project" value="InterPro"/>
</dbReference>
<feature type="domain" description="Transcription elongation factor GreA/GreB N-terminal" evidence="6">
    <location>
        <begin position="53"/>
        <end position="123"/>
    </location>
</feature>
<dbReference type="Gene3D" id="1.10.287.180">
    <property type="entry name" value="Transcription elongation factor, GreA/GreB, N-terminal domain"/>
    <property type="match status" value="1"/>
</dbReference>
<proteinExistence type="inferred from homology"/>
<dbReference type="SUPFAM" id="SSF46557">
    <property type="entry name" value="GreA transcript cleavage protein, N-terminal domain"/>
    <property type="match status" value="1"/>
</dbReference>
<organism evidence="7 8">
    <name type="scientific">Granulicella rosea</name>
    <dbReference type="NCBI Taxonomy" id="474952"/>
    <lineage>
        <taxon>Bacteria</taxon>
        <taxon>Pseudomonadati</taxon>
        <taxon>Acidobacteriota</taxon>
        <taxon>Terriglobia</taxon>
        <taxon>Terriglobales</taxon>
        <taxon>Acidobacteriaceae</taxon>
        <taxon>Granulicella</taxon>
    </lineage>
</organism>
<dbReference type="EMBL" id="FZOU01000001">
    <property type="protein sequence ID" value="SNS46397.1"/>
    <property type="molecule type" value="Genomic_DNA"/>
</dbReference>
<gene>
    <name evidence="4" type="primary">greB</name>
    <name evidence="7" type="ORF">SAMN05421770_1011085</name>
</gene>
<sequence>MRADVKLPRQNEEQEVKFEALAKYHSVWWENREMQKGFTRRPKVEESAPQGKNYITPSGLERLQEERRFLITKDRPAVVAVVAWAAGNGDRSENADYQYGKRRLRQIDGRIRFLTKRIEAAEVVDPEAPRTGQRATRAFFGATVRYANAAGVERVASIVGVDEVDLDRNHISWVSPLGRALMKAAAGDEIVLHAPRGTEYLTVLDVWYERIVVEPFREPDGSEAAAKGLDR</sequence>
<dbReference type="InterPro" id="IPR022691">
    <property type="entry name" value="Tscrpt_elong_fac_GreA/B_N"/>
</dbReference>
<evidence type="ECO:0000313" key="7">
    <source>
        <dbReference type="EMBL" id="SNS46397.1"/>
    </source>
</evidence>
<dbReference type="NCBIfam" id="TIGR01461">
    <property type="entry name" value="greB"/>
    <property type="match status" value="1"/>
</dbReference>
<dbReference type="SUPFAM" id="SSF54534">
    <property type="entry name" value="FKBP-like"/>
    <property type="match status" value="1"/>
</dbReference>
<dbReference type="AlphaFoldDB" id="A0A239EP27"/>
<dbReference type="Proteomes" id="UP000198356">
    <property type="component" value="Unassembled WGS sequence"/>
</dbReference>
<evidence type="ECO:0000313" key="8">
    <source>
        <dbReference type="Proteomes" id="UP000198356"/>
    </source>
</evidence>
<keyword evidence="7" id="KW-0648">Protein biosynthesis</keyword>
<dbReference type="GO" id="GO:0032784">
    <property type="term" value="P:regulation of DNA-templated transcription elongation"/>
    <property type="evidence" value="ECO:0007669"/>
    <property type="project" value="UniProtKB-UniRule"/>
</dbReference>
<comment type="similarity">
    <text evidence="4">Belongs to the GreA/GreB family. GreB subfamily.</text>
</comment>
<dbReference type="InterPro" id="IPR036953">
    <property type="entry name" value="GreA/GreB_C_sf"/>
</dbReference>
<dbReference type="InterPro" id="IPR006358">
    <property type="entry name" value="Tscrpt_elong_fac_GreB"/>
</dbReference>
<comment type="function">
    <text evidence="4">Necessary for efficient RNA polymerase transcription elongation past template-encoded arresting sites. The arresting sites in DNA have the property of trapping a certain fraction of elongating RNA polymerases that pass through, resulting in locked ternary complexes. Cleavage of the nascent transcript by cleavage factors such as GreA or GreB allows the resumption of elongation from the new 3'terminus. GreB releases sequences of up to 9 nucleotides in length.</text>
</comment>
<dbReference type="RefSeq" id="WP_245817828.1">
    <property type="nucleotide sequence ID" value="NZ_FZOU01000001.1"/>
</dbReference>
<evidence type="ECO:0000256" key="3">
    <source>
        <dbReference type="ARBA" id="ARBA00023163"/>
    </source>
</evidence>
<dbReference type="InterPro" id="IPR023459">
    <property type="entry name" value="Tscrpt_elong_fac_GreA/B_fam"/>
</dbReference>
<keyword evidence="3 4" id="KW-0804">Transcription</keyword>
<dbReference type="InterPro" id="IPR001437">
    <property type="entry name" value="Tscrpt_elong_fac_GreA/B_C"/>
</dbReference>
<name>A0A239EP27_9BACT</name>
<protein>
    <recommendedName>
        <fullName evidence="4">Transcription elongation factor GreB</fullName>
    </recommendedName>
    <alternativeName>
        <fullName evidence="4">Transcript cleavage factor GreB</fullName>
    </alternativeName>
</protein>
<dbReference type="HAMAP" id="MF_00105">
    <property type="entry name" value="GreA_GreB"/>
    <property type="match status" value="1"/>
</dbReference>
<evidence type="ECO:0000256" key="1">
    <source>
        <dbReference type="ARBA" id="ARBA00023015"/>
    </source>
</evidence>
<keyword evidence="2 4" id="KW-0238">DNA-binding</keyword>
<evidence type="ECO:0000259" key="5">
    <source>
        <dbReference type="Pfam" id="PF01272"/>
    </source>
</evidence>
<accession>A0A239EP27</accession>
<dbReference type="Pfam" id="PF03449">
    <property type="entry name" value="GreA_GreB_N"/>
    <property type="match status" value="1"/>
</dbReference>
<dbReference type="Pfam" id="PF01272">
    <property type="entry name" value="GreA_GreB"/>
    <property type="match status" value="1"/>
</dbReference>
<dbReference type="InterPro" id="IPR036805">
    <property type="entry name" value="Tscrpt_elong_fac_GreA/B_N_sf"/>
</dbReference>
<dbReference type="FunFam" id="1.10.287.180:FF:000001">
    <property type="entry name" value="Transcription elongation factor GreA"/>
    <property type="match status" value="1"/>
</dbReference>
<evidence type="ECO:0000256" key="2">
    <source>
        <dbReference type="ARBA" id="ARBA00023125"/>
    </source>
</evidence>
<keyword evidence="1 4" id="KW-0805">Transcription regulation</keyword>
<evidence type="ECO:0000256" key="4">
    <source>
        <dbReference type="HAMAP-Rule" id="MF_00930"/>
    </source>
</evidence>
<dbReference type="PANTHER" id="PTHR30437">
    <property type="entry name" value="TRANSCRIPTION ELONGATION FACTOR GREA"/>
    <property type="match status" value="1"/>
</dbReference>
<dbReference type="InterPro" id="IPR028624">
    <property type="entry name" value="Tscrpt_elong_fac_GreA/B"/>
</dbReference>
<dbReference type="GO" id="GO:0003677">
    <property type="term" value="F:DNA binding"/>
    <property type="evidence" value="ECO:0007669"/>
    <property type="project" value="UniProtKB-UniRule"/>
</dbReference>
<dbReference type="Gene3D" id="3.10.50.30">
    <property type="entry name" value="Transcription elongation factor, GreA/GreB, C-terminal domain"/>
    <property type="match status" value="1"/>
</dbReference>
<keyword evidence="8" id="KW-1185">Reference proteome</keyword>
<feature type="domain" description="Transcription elongation factor GreA/GreB C-terminal" evidence="5">
    <location>
        <begin position="136"/>
        <end position="208"/>
    </location>
</feature>
<reference evidence="7 8" key="1">
    <citation type="submission" date="2017-06" db="EMBL/GenBank/DDBJ databases">
        <authorList>
            <person name="Kim H.J."/>
            <person name="Triplett B.A."/>
        </authorList>
    </citation>
    <scope>NUCLEOTIDE SEQUENCE [LARGE SCALE GENOMIC DNA]</scope>
    <source>
        <strain evidence="7 8">DSM 18704</strain>
    </source>
</reference>
<keyword evidence="7" id="KW-0251">Elongation factor</keyword>
<dbReference type="GO" id="GO:0006354">
    <property type="term" value="P:DNA-templated transcription elongation"/>
    <property type="evidence" value="ECO:0007669"/>
    <property type="project" value="TreeGrafter"/>
</dbReference>
<evidence type="ECO:0000259" key="6">
    <source>
        <dbReference type="Pfam" id="PF03449"/>
    </source>
</evidence>
<dbReference type="HAMAP" id="MF_00930">
    <property type="entry name" value="GreB"/>
    <property type="match status" value="1"/>
</dbReference>
<dbReference type="GO" id="GO:0003746">
    <property type="term" value="F:translation elongation factor activity"/>
    <property type="evidence" value="ECO:0007669"/>
    <property type="project" value="UniProtKB-KW"/>
</dbReference>
<dbReference type="NCBIfam" id="NF002506">
    <property type="entry name" value="PRK01885.1"/>
    <property type="match status" value="1"/>
</dbReference>
<dbReference type="PANTHER" id="PTHR30437:SF6">
    <property type="entry name" value="TRANSCRIPTION ELONGATION FACTOR GREB"/>
    <property type="match status" value="1"/>
</dbReference>